<evidence type="ECO:0008006" key="5">
    <source>
        <dbReference type="Google" id="ProtNLM"/>
    </source>
</evidence>
<dbReference type="OrthoDB" id="9794601at2"/>
<evidence type="ECO:0000256" key="1">
    <source>
        <dbReference type="ARBA" id="ARBA00022676"/>
    </source>
</evidence>
<evidence type="ECO:0000256" key="2">
    <source>
        <dbReference type="ARBA" id="ARBA00022679"/>
    </source>
</evidence>
<keyword evidence="2" id="KW-0808">Transferase</keyword>
<accession>U6RM57</accession>
<dbReference type="STRING" id="1121098.HMPREF1534_00757"/>
<organism evidence="3 4">
    <name type="scientific">Phocaeicola massiliensis B84634 = Timone 84634 = DSM 17679 = JCM 13223</name>
    <dbReference type="NCBI Taxonomy" id="1121098"/>
    <lineage>
        <taxon>Bacteria</taxon>
        <taxon>Pseudomonadati</taxon>
        <taxon>Bacteroidota</taxon>
        <taxon>Bacteroidia</taxon>
        <taxon>Bacteroidales</taxon>
        <taxon>Bacteroidaceae</taxon>
        <taxon>Phocaeicola</taxon>
    </lineage>
</organism>
<dbReference type="PATRIC" id="fig|1121098.3.peg.773"/>
<dbReference type="GO" id="GO:0016020">
    <property type="term" value="C:membrane"/>
    <property type="evidence" value="ECO:0007669"/>
    <property type="project" value="InterPro"/>
</dbReference>
<evidence type="ECO:0000313" key="4">
    <source>
        <dbReference type="Proteomes" id="UP000017831"/>
    </source>
</evidence>
<dbReference type="PANTHER" id="PTHR11927">
    <property type="entry name" value="GALACTOSIDE 2-L-FUCOSYLTRANSFERASE"/>
    <property type="match status" value="1"/>
</dbReference>
<sequence>MVKEKFKSLIRLLFHLSYKLCIKIGIASPTIVVRMDGGICSQMHQYLIGQIFKERGTNVEYELDFFKYNGKDINGVHVRNFDLLKAFPYLNFKSASSFKSHFYSLVYNYVGNYPYELSTNWVDLLPPRILSGYYADPSYLYYPLFQKVFHICSKDILDFENQHICTMIENHNSIAVHVRRGDLAEYNIAYGYPVTINYFVEAIKYIKEKTIDPVFYFFSDDRNYVEQELLPIIPVKIEYKVVQNGSEKGYIDLFLISMCKHQITSKGSLGKYGALLGMNKEKMVLVSKDDTQTFMFDNAPCLKIII</sequence>
<dbReference type="Proteomes" id="UP000017831">
    <property type="component" value="Unassembled WGS sequence"/>
</dbReference>
<dbReference type="EMBL" id="AQHY01000008">
    <property type="protein sequence ID" value="EOA57694.1"/>
    <property type="molecule type" value="Genomic_DNA"/>
</dbReference>
<keyword evidence="4" id="KW-1185">Reference proteome</keyword>
<dbReference type="eggNOG" id="ENOG502ZC3Y">
    <property type="taxonomic scope" value="Bacteria"/>
</dbReference>
<dbReference type="Gene3D" id="3.40.50.11350">
    <property type="match status" value="1"/>
</dbReference>
<dbReference type="PANTHER" id="PTHR11927:SF9">
    <property type="entry name" value="L-FUCOSYLTRANSFERASE"/>
    <property type="match status" value="1"/>
</dbReference>
<name>U6RM57_9BACT</name>
<dbReference type="RefSeq" id="WP_005937286.1">
    <property type="nucleotide sequence ID" value="NZ_KB890335.1"/>
</dbReference>
<dbReference type="AlphaFoldDB" id="U6RM57"/>
<dbReference type="GO" id="GO:0008107">
    <property type="term" value="F:galactoside 2-alpha-L-fucosyltransferase activity"/>
    <property type="evidence" value="ECO:0007669"/>
    <property type="project" value="InterPro"/>
</dbReference>
<dbReference type="InterPro" id="IPR002516">
    <property type="entry name" value="Glyco_trans_11"/>
</dbReference>
<reference evidence="3 4" key="1">
    <citation type="submission" date="2013-04" db="EMBL/GenBank/DDBJ databases">
        <title>The Genome Sequence of Bacteroides massiliensis DSM 17679.</title>
        <authorList>
            <consortium name="The Broad Institute Genomics Platform"/>
            <person name="Earl A."/>
            <person name="Ward D."/>
            <person name="Feldgarden M."/>
            <person name="Gevers D."/>
            <person name="Martens E."/>
            <person name="Fenner L."/>
            <person name="Roux V."/>
            <person name="Mallet M.N."/>
            <person name="Raoult D."/>
            <person name="Walker B."/>
            <person name="Young S."/>
            <person name="Zeng Q."/>
            <person name="Gargeya S."/>
            <person name="Fitzgerald M."/>
            <person name="Haas B."/>
            <person name="Abouelleil A."/>
            <person name="Allen A.W."/>
            <person name="Alvarado L."/>
            <person name="Arachchi H.M."/>
            <person name="Berlin A.M."/>
            <person name="Chapman S.B."/>
            <person name="Gainer-Dewar J."/>
            <person name="Goldberg J."/>
            <person name="Griggs A."/>
            <person name="Gujja S."/>
            <person name="Hansen M."/>
            <person name="Howarth C."/>
            <person name="Imamovic A."/>
            <person name="Ireland A."/>
            <person name="Larimer J."/>
            <person name="McCowan C."/>
            <person name="Murphy C."/>
            <person name="Pearson M."/>
            <person name="Poon T.W."/>
            <person name="Priest M."/>
            <person name="Roberts A."/>
            <person name="Saif S."/>
            <person name="Shea T."/>
            <person name="Sisk P."/>
            <person name="Sykes S."/>
            <person name="Wortman J."/>
            <person name="Nusbaum C."/>
            <person name="Birren B."/>
        </authorList>
    </citation>
    <scope>NUCLEOTIDE SEQUENCE [LARGE SCALE GENOMIC DNA]</scope>
    <source>
        <strain evidence="4">B84634 / Timone 84634 / DSM 17679 / JCM 13223</strain>
    </source>
</reference>
<dbReference type="GeneID" id="60063199"/>
<dbReference type="HOGENOM" id="CLU_069316_0_0_10"/>
<evidence type="ECO:0000313" key="3">
    <source>
        <dbReference type="EMBL" id="EOA57694.1"/>
    </source>
</evidence>
<comment type="caution">
    <text evidence="3">The sequence shown here is derived from an EMBL/GenBank/DDBJ whole genome shotgun (WGS) entry which is preliminary data.</text>
</comment>
<proteinExistence type="predicted"/>
<dbReference type="CDD" id="cd11301">
    <property type="entry name" value="Fut1_Fut2_like"/>
    <property type="match status" value="1"/>
</dbReference>
<keyword evidence="1" id="KW-0328">Glycosyltransferase</keyword>
<gene>
    <name evidence="3" type="ORF">HMPREF1534_00757</name>
</gene>
<protein>
    <recommendedName>
        <fullName evidence="5">Alpha-1,2-fucosyltransferase</fullName>
    </recommendedName>
</protein>
<dbReference type="GO" id="GO:0005975">
    <property type="term" value="P:carbohydrate metabolic process"/>
    <property type="evidence" value="ECO:0007669"/>
    <property type="project" value="InterPro"/>
</dbReference>
<dbReference type="Pfam" id="PF01531">
    <property type="entry name" value="Glyco_transf_11"/>
    <property type="match status" value="1"/>
</dbReference>